<dbReference type="EMBL" id="KN275962">
    <property type="protein sequence ID" value="KGM91946.1"/>
    <property type="molecule type" value="Genomic_DNA"/>
</dbReference>
<dbReference type="InParanoid" id="A0A0A0HV75"/>
<dbReference type="VEuPathDB" id="FungiDB:PADG_11921"/>
<proteinExistence type="predicted"/>
<dbReference type="RefSeq" id="XP_010761142.1">
    <property type="nucleotide sequence ID" value="XM_010762840.1"/>
</dbReference>
<sequence>MRTTVSNLQEWSRNGLGKAAVDLPCPQFDGPVSLILFSALEDTTEAQRRGAQGHKQSALVPNEGLFGSYRFWPKPPAILPITTWSHLLVRLQKDVGEV</sequence>
<reference evidence="1 2" key="1">
    <citation type="journal article" date="2011" name="PLoS Genet.">
        <title>Comparative genomic analysis of human fungal pathogens causing paracoccidioidomycosis.</title>
        <authorList>
            <person name="Desjardins C.A."/>
            <person name="Champion M.D."/>
            <person name="Holder J.W."/>
            <person name="Muszewska A."/>
            <person name="Goldberg J."/>
            <person name="Bailao A.M."/>
            <person name="Brigido M.M."/>
            <person name="Ferreira M.E."/>
            <person name="Garcia A.M."/>
            <person name="Grynberg M."/>
            <person name="Gujja S."/>
            <person name="Heiman D.I."/>
            <person name="Henn M.R."/>
            <person name="Kodira C.D."/>
            <person name="Leon-Narvaez H."/>
            <person name="Longo L.V."/>
            <person name="Ma L.J."/>
            <person name="Malavazi I."/>
            <person name="Matsuo A.L."/>
            <person name="Morais F.V."/>
            <person name="Pereira M."/>
            <person name="Rodriguez-Brito S."/>
            <person name="Sakthikumar S."/>
            <person name="Salem-Izacc S.M."/>
            <person name="Sykes S.M."/>
            <person name="Teixeira M.M."/>
            <person name="Vallejo M.C."/>
            <person name="Walter M.E."/>
            <person name="Yandava C."/>
            <person name="Young S."/>
            <person name="Zeng Q."/>
            <person name="Zucker J."/>
            <person name="Felipe M.S."/>
            <person name="Goldman G.H."/>
            <person name="Haas B.J."/>
            <person name="McEwen J.G."/>
            <person name="Nino-Vega G."/>
            <person name="Puccia R."/>
            <person name="San-Blas G."/>
            <person name="Soares C.M."/>
            <person name="Birren B.W."/>
            <person name="Cuomo C.A."/>
        </authorList>
    </citation>
    <scope>NUCLEOTIDE SEQUENCE [LARGE SCALE GENOMIC DNA]</scope>
    <source>
        <strain evidence="1 2">Pb18</strain>
    </source>
</reference>
<name>A0A0A0HV75_PARBD</name>
<dbReference type="Proteomes" id="UP000001628">
    <property type="component" value="Unassembled WGS sequence"/>
</dbReference>
<evidence type="ECO:0000313" key="1">
    <source>
        <dbReference type="EMBL" id="KGM91946.1"/>
    </source>
</evidence>
<dbReference type="GeneID" id="22587818"/>
<keyword evidence="2" id="KW-1185">Reference proteome</keyword>
<organism evidence="1 2">
    <name type="scientific">Paracoccidioides brasiliensis (strain Pb18)</name>
    <dbReference type="NCBI Taxonomy" id="502780"/>
    <lineage>
        <taxon>Eukaryota</taxon>
        <taxon>Fungi</taxon>
        <taxon>Dikarya</taxon>
        <taxon>Ascomycota</taxon>
        <taxon>Pezizomycotina</taxon>
        <taxon>Eurotiomycetes</taxon>
        <taxon>Eurotiomycetidae</taxon>
        <taxon>Onygenales</taxon>
        <taxon>Ajellomycetaceae</taxon>
        <taxon>Paracoccidioides</taxon>
    </lineage>
</organism>
<evidence type="ECO:0000313" key="2">
    <source>
        <dbReference type="Proteomes" id="UP000001628"/>
    </source>
</evidence>
<protein>
    <submittedName>
        <fullName evidence="1">Uncharacterized protein</fullName>
    </submittedName>
</protein>
<accession>A0A0A0HV75</accession>
<dbReference type="KEGG" id="pbn:PADG_11921"/>
<dbReference type="AlphaFoldDB" id="A0A0A0HV75"/>
<gene>
    <name evidence="1" type="ORF">PADG_11921</name>
</gene>
<dbReference type="HOGENOM" id="CLU_2334213_0_0_1"/>